<sequence length="97" mass="11093">MAIQIGRFSFRGSFSNLDEIKNRPGLYIIHRNESEIIPVVIGQTALLNASITEEIRSHKLSLGKDSYVSIYNTFCALQLGREEMIKEIHEIFHLESN</sequence>
<dbReference type="Proteomes" id="UP000248079">
    <property type="component" value="Unassembled WGS sequence"/>
</dbReference>
<evidence type="ECO:0000313" key="1">
    <source>
        <dbReference type="EMBL" id="PXY01616.1"/>
    </source>
</evidence>
<gene>
    <name evidence="1" type="ORF">DF185_09090</name>
</gene>
<organism evidence="1 2">
    <name type="scientific">Marinifilum breve</name>
    <dbReference type="NCBI Taxonomy" id="2184082"/>
    <lineage>
        <taxon>Bacteria</taxon>
        <taxon>Pseudomonadati</taxon>
        <taxon>Bacteroidota</taxon>
        <taxon>Bacteroidia</taxon>
        <taxon>Marinilabiliales</taxon>
        <taxon>Marinifilaceae</taxon>
    </lineage>
</organism>
<dbReference type="AlphaFoldDB" id="A0A2V3ZZ60"/>
<accession>A0A2V3ZZ60</accession>
<reference evidence="1 2" key="1">
    <citation type="submission" date="2018-05" db="EMBL/GenBank/DDBJ databases">
        <title>Marinifilum breve JC075T sp. nov., a marine bacterium isolated from Yongle Blue Hole in the South China Sea.</title>
        <authorList>
            <person name="Fu T."/>
        </authorList>
    </citation>
    <scope>NUCLEOTIDE SEQUENCE [LARGE SCALE GENOMIC DNA]</scope>
    <source>
        <strain evidence="1 2">JC075</strain>
    </source>
</reference>
<name>A0A2V3ZZ60_9BACT</name>
<proteinExistence type="predicted"/>
<dbReference type="EMBL" id="QFLI01000003">
    <property type="protein sequence ID" value="PXY01616.1"/>
    <property type="molecule type" value="Genomic_DNA"/>
</dbReference>
<dbReference type="RefSeq" id="WP_110360425.1">
    <property type="nucleotide sequence ID" value="NZ_QFLI01000003.1"/>
</dbReference>
<protein>
    <submittedName>
        <fullName evidence="1">Uncharacterized protein</fullName>
    </submittedName>
</protein>
<comment type="caution">
    <text evidence="1">The sequence shown here is derived from an EMBL/GenBank/DDBJ whole genome shotgun (WGS) entry which is preliminary data.</text>
</comment>
<dbReference type="OrthoDB" id="1121321at2"/>
<evidence type="ECO:0000313" key="2">
    <source>
        <dbReference type="Proteomes" id="UP000248079"/>
    </source>
</evidence>
<keyword evidence="2" id="KW-1185">Reference proteome</keyword>